<name>A0A2P2P7M5_RHIMU</name>
<accession>A0A2P2P7M5</accession>
<sequence>MNDGKLLDCFVLSSARPMLSRKIVLIASWFLCNSFLLFSFSSY</sequence>
<reference evidence="2" key="1">
    <citation type="submission" date="2018-02" db="EMBL/GenBank/DDBJ databases">
        <title>Rhizophora mucronata_Transcriptome.</title>
        <authorList>
            <person name="Meera S.P."/>
            <person name="Sreeshan A."/>
            <person name="Augustine A."/>
        </authorList>
    </citation>
    <scope>NUCLEOTIDE SEQUENCE</scope>
    <source>
        <tissue evidence="2">Leaf</tissue>
    </source>
</reference>
<organism evidence="2">
    <name type="scientific">Rhizophora mucronata</name>
    <name type="common">Asiatic mangrove</name>
    <dbReference type="NCBI Taxonomy" id="61149"/>
    <lineage>
        <taxon>Eukaryota</taxon>
        <taxon>Viridiplantae</taxon>
        <taxon>Streptophyta</taxon>
        <taxon>Embryophyta</taxon>
        <taxon>Tracheophyta</taxon>
        <taxon>Spermatophyta</taxon>
        <taxon>Magnoliopsida</taxon>
        <taxon>eudicotyledons</taxon>
        <taxon>Gunneridae</taxon>
        <taxon>Pentapetalae</taxon>
        <taxon>rosids</taxon>
        <taxon>fabids</taxon>
        <taxon>Malpighiales</taxon>
        <taxon>Rhizophoraceae</taxon>
        <taxon>Rhizophora</taxon>
    </lineage>
</organism>
<keyword evidence="1" id="KW-0472">Membrane</keyword>
<protein>
    <submittedName>
        <fullName evidence="2">Uncharacterized protein</fullName>
    </submittedName>
</protein>
<proteinExistence type="predicted"/>
<keyword evidence="1" id="KW-0812">Transmembrane</keyword>
<feature type="transmembrane region" description="Helical" evidence="1">
    <location>
        <begin position="23"/>
        <end position="41"/>
    </location>
</feature>
<evidence type="ECO:0000313" key="2">
    <source>
        <dbReference type="EMBL" id="MBX50663.1"/>
    </source>
</evidence>
<dbReference type="AlphaFoldDB" id="A0A2P2P7M5"/>
<keyword evidence="1" id="KW-1133">Transmembrane helix</keyword>
<evidence type="ECO:0000256" key="1">
    <source>
        <dbReference type="SAM" id="Phobius"/>
    </source>
</evidence>
<dbReference type="EMBL" id="GGEC01070179">
    <property type="protein sequence ID" value="MBX50663.1"/>
    <property type="molecule type" value="Transcribed_RNA"/>
</dbReference>